<reference evidence="2 3" key="1">
    <citation type="journal article" date="2023" name="Commun. Biol.">
        <title>Genome analysis of Parmales, the sister group of diatoms, reveals the evolutionary specialization of diatoms from phago-mixotrophs to photoautotrophs.</title>
        <authorList>
            <person name="Ban H."/>
            <person name="Sato S."/>
            <person name="Yoshikawa S."/>
            <person name="Yamada K."/>
            <person name="Nakamura Y."/>
            <person name="Ichinomiya M."/>
            <person name="Sato N."/>
            <person name="Blanc-Mathieu R."/>
            <person name="Endo H."/>
            <person name="Kuwata A."/>
            <person name="Ogata H."/>
        </authorList>
    </citation>
    <scope>NUCLEOTIDE SEQUENCE [LARGE SCALE GENOMIC DNA]</scope>
</reference>
<dbReference type="Proteomes" id="UP001165060">
    <property type="component" value="Unassembled WGS sequence"/>
</dbReference>
<feature type="compositionally biased region" description="Basic and acidic residues" evidence="1">
    <location>
        <begin position="1"/>
        <end position="11"/>
    </location>
</feature>
<organism evidence="2 3">
    <name type="scientific">Tetraparma gracilis</name>
    <dbReference type="NCBI Taxonomy" id="2962635"/>
    <lineage>
        <taxon>Eukaryota</taxon>
        <taxon>Sar</taxon>
        <taxon>Stramenopiles</taxon>
        <taxon>Ochrophyta</taxon>
        <taxon>Bolidophyceae</taxon>
        <taxon>Parmales</taxon>
        <taxon>Triparmaceae</taxon>
        <taxon>Tetraparma</taxon>
    </lineage>
</organism>
<gene>
    <name evidence="2" type="ORF">TeGR_g13188</name>
</gene>
<name>A0ABQ6MSI7_9STRA</name>
<comment type="caution">
    <text evidence="2">The sequence shown here is derived from an EMBL/GenBank/DDBJ whole genome shotgun (WGS) entry which is preliminary data.</text>
</comment>
<proteinExistence type="predicted"/>
<evidence type="ECO:0000256" key="1">
    <source>
        <dbReference type="SAM" id="MobiDB-lite"/>
    </source>
</evidence>
<evidence type="ECO:0000313" key="2">
    <source>
        <dbReference type="EMBL" id="GMI31467.1"/>
    </source>
</evidence>
<sequence>MGGDDHPDFGRGADSPVAGGGLFGLVSSPSRSRSDADLPSARGSLLRAFSSSSALSSALDEKAAPLEVPAAHLAAGLFIGGTSALMLSGNSAGAAAAAGGAARNVALGGMVGAGTVYGLHSAFKHY</sequence>
<keyword evidence="3" id="KW-1185">Reference proteome</keyword>
<evidence type="ECO:0000313" key="3">
    <source>
        <dbReference type="Proteomes" id="UP001165060"/>
    </source>
</evidence>
<accession>A0ABQ6MSI7</accession>
<dbReference type="EMBL" id="BRYB01001696">
    <property type="protein sequence ID" value="GMI31467.1"/>
    <property type="molecule type" value="Genomic_DNA"/>
</dbReference>
<feature type="region of interest" description="Disordered" evidence="1">
    <location>
        <begin position="1"/>
        <end position="38"/>
    </location>
</feature>
<protein>
    <submittedName>
        <fullName evidence="2">Uncharacterized protein</fullName>
    </submittedName>
</protein>